<feature type="domain" description="DUF6589" evidence="2">
    <location>
        <begin position="491"/>
        <end position="922"/>
    </location>
</feature>
<dbReference type="EMBL" id="FUEG01000002">
    <property type="protein sequence ID" value="SJK99717.1"/>
    <property type="molecule type" value="Genomic_DNA"/>
</dbReference>
<evidence type="ECO:0000313" key="4">
    <source>
        <dbReference type="Proteomes" id="UP000219338"/>
    </source>
</evidence>
<evidence type="ECO:0000313" key="3">
    <source>
        <dbReference type="EMBL" id="SJK99717.1"/>
    </source>
</evidence>
<accession>A0A284QTE1</accession>
<sequence>MEDTPTEQDTPSVIVPRSRAVRRRKSEPAIFNAVPTPTIPPTSAPLSQNDLMPSRRNSFTSLPTTGVHRFPAIPTPSLSSSTGSLTQPPLPPIVFSGTSHLHQRSQSLGHPPSHFFYAPSSQPGPSTSFSGTNPFTCYTPQHQRRSSGNFAISLPSIPEDYDTPSMSEPVVDLPLSPSANSKRPHSESSTWDFQSVTPKEIMTAKRKKPTIQDNAIEASLRILREARMSPVDLLIAVFDCSVDSNELYRNELFKEENTKISKLLDNISSDDRGNRKLQQWFQPHVVGAGCTMISTEMNTFTKSLSVVGTSAITTAFIDSWTFDSSINHPTPVLRQFLLTAAQTELAKEKNKIKNPEKILNAVVRQLSYSRSNRSMEFQTMFGLFLWCTGCQRQTIEALHQCGLSISYAGVCTALAHLATQCLALAVFIGALMHIFCYDNVNISTSDFVEQRGSDTPAKVTSGTFAVLYPVRNGVPEHMLIAPILTRYRTAPQLDFNRDLRPSLEQRKSFHSQLKIIISKVLFDYCDKFDSDLCEHQSLQHKSRRRIPDEYITLCFPIPVSTIPEATTKDNIRFHDHVYLVKLGRNISTLSTYAIISINDQLTNSRIRSAQIMRVKDTDAWNSRQVFQLGFGLFHACQTLVWALLHNHRGVVSQVGSLAYFFELMDKTRLGSAKPDYHTLLYALTQIFDGLILNAWRQECGYSSLEEFASSKPNPTQILDLSEKILNNYAVPLEQPFAPWKFRSGGKAKAAETEEADAEDEEDNDTSTDPCSIEDKVSQNIRLLTRDILYLRELVRAIADGDIGRVEDFLPQLAMMYRGAGSVNYCMELLHFIYNLRHVWTPNFANIMRDNMIVNVSGIPGHSMGIDMNIEHLIRELKNLLTVKGYESMWDRLGDISGSINYIRKIKKKFAKEVGAAYQGTTHTDADTSRLVWKVADKARDEQLQISIQKREGNNSAKAVPDILIVGQQKVKASTVAKFNKKIDGMRKGFEYEDDELDTLGPTDFAPPGSTDNAE</sequence>
<protein>
    <recommendedName>
        <fullName evidence="2">DUF6589 domain-containing protein</fullName>
    </recommendedName>
</protein>
<name>A0A284QTE1_ARMOS</name>
<feature type="region of interest" description="Disordered" evidence="1">
    <location>
        <begin position="1"/>
        <end position="50"/>
    </location>
</feature>
<dbReference type="OMA" id="NINIVHI"/>
<dbReference type="Proteomes" id="UP000219338">
    <property type="component" value="Unassembled WGS sequence"/>
</dbReference>
<evidence type="ECO:0000259" key="2">
    <source>
        <dbReference type="Pfam" id="PF20231"/>
    </source>
</evidence>
<organism evidence="3 4">
    <name type="scientific">Armillaria ostoyae</name>
    <name type="common">Armillaria root rot fungus</name>
    <dbReference type="NCBI Taxonomy" id="47428"/>
    <lineage>
        <taxon>Eukaryota</taxon>
        <taxon>Fungi</taxon>
        <taxon>Dikarya</taxon>
        <taxon>Basidiomycota</taxon>
        <taxon>Agaricomycotina</taxon>
        <taxon>Agaricomycetes</taxon>
        <taxon>Agaricomycetidae</taxon>
        <taxon>Agaricales</taxon>
        <taxon>Marasmiineae</taxon>
        <taxon>Physalacriaceae</taxon>
        <taxon>Armillaria</taxon>
    </lineage>
</organism>
<dbReference type="OrthoDB" id="3040861at2759"/>
<feature type="region of interest" description="Disordered" evidence="1">
    <location>
        <begin position="993"/>
        <end position="1014"/>
    </location>
</feature>
<proteinExistence type="predicted"/>
<dbReference type="InterPro" id="IPR046496">
    <property type="entry name" value="DUF6589"/>
</dbReference>
<dbReference type="STRING" id="47428.A0A284QTE1"/>
<gene>
    <name evidence="3" type="ORF">ARMOST_03028</name>
</gene>
<dbReference type="AlphaFoldDB" id="A0A284QTE1"/>
<evidence type="ECO:0000256" key="1">
    <source>
        <dbReference type="SAM" id="MobiDB-lite"/>
    </source>
</evidence>
<keyword evidence="4" id="KW-1185">Reference proteome</keyword>
<dbReference type="Pfam" id="PF20231">
    <property type="entry name" value="DUF6589"/>
    <property type="match status" value="1"/>
</dbReference>
<feature type="compositionally biased region" description="Polar residues" evidence="1">
    <location>
        <begin position="177"/>
        <end position="194"/>
    </location>
</feature>
<feature type="region of interest" description="Disordered" evidence="1">
    <location>
        <begin position="175"/>
        <end position="194"/>
    </location>
</feature>
<feature type="compositionally biased region" description="Acidic residues" evidence="1">
    <location>
        <begin position="752"/>
        <end position="765"/>
    </location>
</feature>
<feature type="region of interest" description="Disordered" evidence="1">
    <location>
        <begin position="750"/>
        <end position="771"/>
    </location>
</feature>
<reference evidence="4" key="1">
    <citation type="journal article" date="2017" name="Nat. Ecol. Evol.">
        <title>Genome expansion and lineage-specific genetic innovations in the forest pathogenic fungi Armillaria.</title>
        <authorList>
            <person name="Sipos G."/>
            <person name="Prasanna A.N."/>
            <person name="Walter M.C."/>
            <person name="O'Connor E."/>
            <person name="Balint B."/>
            <person name="Krizsan K."/>
            <person name="Kiss B."/>
            <person name="Hess J."/>
            <person name="Varga T."/>
            <person name="Slot J."/>
            <person name="Riley R."/>
            <person name="Boka B."/>
            <person name="Rigling D."/>
            <person name="Barry K."/>
            <person name="Lee J."/>
            <person name="Mihaltcheva S."/>
            <person name="LaButti K."/>
            <person name="Lipzen A."/>
            <person name="Waldron R."/>
            <person name="Moloney N.M."/>
            <person name="Sperisen C."/>
            <person name="Kredics L."/>
            <person name="Vagvoelgyi C."/>
            <person name="Patrignani A."/>
            <person name="Fitzpatrick D."/>
            <person name="Nagy I."/>
            <person name="Doyle S."/>
            <person name="Anderson J.B."/>
            <person name="Grigoriev I.V."/>
            <person name="Gueldener U."/>
            <person name="Muensterkoetter M."/>
            <person name="Nagy L.G."/>
        </authorList>
    </citation>
    <scope>NUCLEOTIDE SEQUENCE [LARGE SCALE GENOMIC DNA]</scope>
    <source>
        <strain evidence="4">C18/9</strain>
    </source>
</reference>